<dbReference type="InterPro" id="IPR013525">
    <property type="entry name" value="ABC2_TM"/>
</dbReference>
<reference evidence="10 11" key="1">
    <citation type="submission" date="2023-06" db="EMBL/GenBank/DDBJ databases">
        <title>Paenibacillus polygonum sp. nov., an endophytic bacterium, isolated from Polygonum lapathifolium L. in Nanji Wetland National Nature Reserve, South of Poyang Lake, Jiangxi Province, China.</title>
        <authorList>
            <person name="Yu Z."/>
        </authorList>
    </citation>
    <scope>NUCLEOTIDE SEQUENCE [LARGE SCALE GENOMIC DNA]</scope>
    <source>
        <strain evidence="10 11">C31</strain>
    </source>
</reference>
<evidence type="ECO:0000259" key="9">
    <source>
        <dbReference type="PROSITE" id="PS51012"/>
    </source>
</evidence>
<dbReference type="PROSITE" id="PS51012">
    <property type="entry name" value="ABC_TM2"/>
    <property type="match status" value="1"/>
</dbReference>
<gene>
    <name evidence="10" type="ORF">QPK24_21440</name>
</gene>
<keyword evidence="4 8" id="KW-1003">Cell membrane</keyword>
<keyword evidence="7 8" id="KW-0472">Membrane</keyword>
<keyword evidence="6 8" id="KW-1133">Transmembrane helix</keyword>
<protein>
    <recommendedName>
        <fullName evidence="8">Transport permease protein</fullName>
    </recommendedName>
</protein>
<evidence type="ECO:0000313" key="10">
    <source>
        <dbReference type="EMBL" id="WIV18859.1"/>
    </source>
</evidence>
<organism evidence="10 11">
    <name type="scientific">Paenibacillus polygoni</name>
    <dbReference type="NCBI Taxonomy" id="3050112"/>
    <lineage>
        <taxon>Bacteria</taxon>
        <taxon>Bacillati</taxon>
        <taxon>Bacillota</taxon>
        <taxon>Bacilli</taxon>
        <taxon>Bacillales</taxon>
        <taxon>Paenibacillaceae</taxon>
        <taxon>Paenibacillus</taxon>
    </lineage>
</organism>
<sequence length="265" mass="31319">MNLKVYITDLIIERRMLWELSKKDLRLRYLGSSLGVFWAIINPILLILIYWFVFQVGLRSFPVGDIPYILWLLAGITPWFFFSESLSAATYSIEQNSFLVKKIVFKTHLLPIVKIMSSLFIHCLFVMLTFLVFAVYGVGIDMYLLQIFYYSFALILFTIGLSWITSALHVFLKDVGQVVSVILQFGFWLTPIFWSFNMVPQKFEFLFKLNPVFYIVEGYRDTFINKIWFWEHYNTTLFFWVVTFLLMIIGSKLFKKVSPHFADVL</sequence>
<evidence type="ECO:0000256" key="1">
    <source>
        <dbReference type="ARBA" id="ARBA00004651"/>
    </source>
</evidence>
<feature type="transmembrane region" description="Helical" evidence="8">
    <location>
        <begin position="237"/>
        <end position="254"/>
    </location>
</feature>
<feature type="transmembrane region" description="Helical" evidence="8">
    <location>
        <begin position="68"/>
        <end position="91"/>
    </location>
</feature>
<proteinExistence type="inferred from homology"/>
<keyword evidence="5 8" id="KW-0812">Transmembrane</keyword>
<keyword evidence="11" id="KW-1185">Reference proteome</keyword>
<dbReference type="Pfam" id="PF01061">
    <property type="entry name" value="ABC2_membrane"/>
    <property type="match status" value="1"/>
</dbReference>
<evidence type="ECO:0000313" key="11">
    <source>
        <dbReference type="Proteomes" id="UP001236415"/>
    </source>
</evidence>
<evidence type="ECO:0000256" key="6">
    <source>
        <dbReference type="ARBA" id="ARBA00022989"/>
    </source>
</evidence>
<dbReference type="Proteomes" id="UP001236415">
    <property type="component" value="Chromosome"/>
</dbReference>
<name>A0ABY8X119_9BACL</name>
<feature type="transmembrane region" description="Helical" evidence="8">
    <location>
        <begin position="112"/>
        <end position="136"/>
    </location>
</feature>
<keyword evidence="3 8" id="KW-0813">Transport</keyword>
<comment type="similarity">
    <text evidence="2 8">Belongs to the ABC-2 integral membrane protein family.</text>
</comment>
<evidence type="ECO:0000256" key="7">
    <source>
        <dbReference type="ARBA" id="ARBA00023136"/>
    </source>
</evidence>
<evidence type="ECO:0000256" key="2">
    <source>
        <dbReference type="ARBA" id="ARBA00007783"/>
    </source>
</evidence>
<dbReference type="RefSeq" id="WP_285744542.1">
    <property type="nucleotide sequence ID" value="NZ_CP127162.1"/>
</dbReference>
<evidence type="ECO:0000256" key="5">
    <source>
        <dbReference type="ARBA" id="ARBA00022692"/>
    </source>
</evidence>
<feature type="transmembrane region" description="Helical" evidence="8">
    <location>
        <begin position="29"/>
        <end position="53"/>
    </location>
</feature>
<dbReference type="PANTHER" id="PTHR30413">
    <property type="entry name" value="INNER MEMBRANE TRANSPORT PERMEASE"/>
    <property type="match status" value="1"/>
</dbReference>
<feature type="transmembrane region" description="Helical" evidence="8">
    <location>
        <begin position="148"/>
        <end position="171"/>
    </location>
</feature>
<comment type="subcellular location">
    <subcellularLocation>
        <location evidence="1 8">Cell membrane</location>
        <topology evidence="1 8">Multi-pass membrane protein</topology>
    </subcellularLocation>
</comment>
<dbReference type="InterPro" id="IPR047817">
    <property type="entry name" value="ABC2_TM_bact-type"/>
</dbReference>
<feature type="transmembrane region" description="Helical" evidence="8">
    <location>
        <begin position="178"/>
        <end position="196"/>
    </location>
</feature>
<evidence type="ECO:0000256" key="8">
    <source>
        <dbReference type="RuleBase" id="RU361157"/>
    </source>
</evidence>
<dbReference type="EMBL" id="CP127162">
    <property type="protein sequence ID" value="WIV18859.1"/>
    <property type="molecule type" value="Genomic_DNA"/>
</dbReference>
<accession>A0ABY8X119</accession>
<evidence type="ECO:0000256" key="3">
    <source>
        <dbReference type="ARBA" id="ARBA00022448"/>
    </source>
</evidence>
<feature type="domain" description="ABC transmembrane type-2" evidence="9">
    <location>
        <begin position="34"/>
        <end position="257"/>
    </location>
</feature>
<evidence type="ECO:0000256" key="4">
    <source>
        <dbReference type="ARBA" id="ARBA00022475"/>
    </source>
</evidence>
<dbReference type="PANTHER" id="PTHR30413:SF10">
    <property type="entry name" value="CAPSULE POLYSACCHARIDE EXPORT INNER-MEMBRANE PROTEIN CTRC"/>
    <property type="match status" value="1"/>
</dbReference>